<feature type="coiled-coil region" evidence="1">
    <location>
        <begin position="32"/>
        <end position="59"/>
    </location>
</feature>
<feature type="signal peptide" evidence="2">
    <location>
        <begin position="1"/>
        <end position="23"/>
    </location>
</feature>
<dbReference type="AlphaFoldDB" id="A0A0G1XME6"/>
<name>A0A0G1XME6_9BACT</name>
<gene>
    <name evidence="3" type="ORF">UY27_C0015G0006</name>
</gene>
<proteinExistence type="predicted"/>
<dbReference type="Proteomes" id="UP000034661">
    <property type="component" value="Unassembled WGS sequence"/>
</dbReference>
<protein>
    <submittedName>
        <fullName evidence="3">Uncharacterized protein</fullName>
    </submittedName>
</protein>
<dbReference type="PATRIC" id="fig|1618439.3.peg.444"/>
<comment type="caution">
    <text evidence="3">The sequence shown here is derived from an EMBL/GenBank/DDBJ whole genome shotgun (WGS) entry which is preliminary data.</text>
</comment>
<evidence type="ECO:0000256" key="2">
    <source>
        <dbReference type="SAM" id="SignalP"/>
    </source>
</evidence>
<evidence type="ECO:0000313" key="3">
    <source>
        <dbReference type="EMBL" id="KKU95500.1"/>
    </source>
</evidence>
<evidence type="ECO:0000256" key="1">
    <source>
        <dbReference type="SAM" id="Coils"/>
    </source>
</evidence>
<sequence>MKMSGKFLAMGLVSLVAVGTVLAADATPGARRELVQQKREEFKQKVENIRDERKKKIVERVDAKIAEINKRRTDAMVRHLDKMGEILVKVKAQGGDTTAAEAAVAEARSAVAIQAAKTYTITISTEDKLRINVGETLKVLMTDLRNLHEEKVVPARKAVSDAIKSV</sequence>
<organism evidence="3 4">
    <name type="scientific">Candidatus Gottesmanbacteria bacterium GW2011_GWA1_48_13</name>
    <dbReference type="NCBI Taxonomy" id="1618439"/>
    <lineage>
        <taxon>Bacteria</taxon>
        <taxon>Candidatus Gottesmaniibacteriota</taxon>
    </lineage>
</organism>
<keyword evidence="1" id="KW-0175">Coiled coil</keyword>
<dbReference type="EMBL" id="LCPJ01000015">
    <property type="protein sequence ID" value="KKU95500.1"/>
    <property type="molecule type" value="Genomic_DNA"/>
</dbReference>
<feature type="chain" id="PRO_5002540848" evidence="2">
    <location>
        <begin position="24"/>
        <end position="166"/>
    </location>
</feature>
<accession>A0A0G1XME6</accession>
<keyword evidence="2" id="KW-0732">Signal</keyword>
<evidence type="ECO:0000313" key="4">
    <source>
        <dbReference type="Proteomes" id="UP000034661"/>
    </source>
</evidence>
<reference evidence="3 4" key="1">
    <citation type="journal article" date="2015" name="Nature">
        <title>rRNA introns, odd ribosomes, and small enigmatic genomes across a large radiation of phyla.</title>
        <authorList>
            <person name="Brown C.T."/>
            <person name="Hug L.A."/>
            <person name="Thomas B.C."/>
            <person name="Sharon I."/>
            <person name="Castelle C.J."/>
            <person name="Singh A."/>
            <person name="Wilkins M.J."/>
            <person name="Williams K.H."/>
            <person name="Banfield J.F."/>
        </authorList>
    </citation>
    <scope>NUCLEOTIDE SEQUENCE [LARGE SCALE GENOMIC DNA]</scope>
</reference>